<reference evidence="8" key="1">
    <citation type="journal article" date="2014" name="PLoS ONE">
        <title>Transcriptome-Based Identification of ABC Transporters in the Western Tarnished Plant Bug Lygus hesperus.</title>
        <authorList>
            <person name="Hull J.J."/>
            <person name="Chaney K."/>
            <person name="Geib S.M."/>
            <person name="Fabrick J.A."/>
            <person name="Brent C.S."/>
            <person name="Walsh D."/>
            <person name="Lavine L.C."/>
        </authorList>
    </citation>
    <scope>NUCLEOTIDE SEQUENCE</scope>
</reference>
<evidence type="ECO:0000313" key="9">
    <source>
        <dbReference type="EMBL" id="JAG39002.1"/>
    </source>
</evidence>
<evidence type="ECO:0000256" key="1">
    <source>
        <dbReference type="ARBA" id="ARBA00001968"/>
    </source>
</evidence>
<dbReference type="Pfam" id="PF05485">
    <property type="entry name" value="THAP"/>
    <property type="match status" value="1"/>
</dbReference>
<dbReference type="InterPro" id="IPR006612">
    <property type="entry name" value="THAP_Znf"/>
</dbReference>
<evidence type="ECO:0000256" key="5">
    <source>
        <dbReference type="ARBA" id="ARBA00023125"/>
    </source>
</evidence>
<evidence type="ECO:0000256" key="6">
    <source>
        <dbReference type="PROSITE-ProRule" id="PRU00309"/>
    </source>
</evidence>
<evidence type="ECO:0000256" key="3">
    <source>
        <dbReference type="ARBA" id="ARBA00022771"/>
    </source>
</evidence>
<dbReference type="GO" id="GO:0008270">
    <property type="term" value="F:zinc ion binding"/>
    <property type="evidence" value="ECO:0007669"/>
    <property type="project" value="UniProtKB-KW"/>
</dbReference>
<dbReference type="SUPFAM" id="SSF57716">
    <property type="entry name" value="Glucocorticoid receptor-like (DNA-binding domain)"/>
    <property type="match status" value="1"/>
</dbReference>
<reference evidence="8" key="2">
    <citation type="submission" date="2014-07" db="EMBL/GenBank/DDBJ databases">
        <authorList>
            <person name="Hull J."/>
        </authorList>
    </citation>
    <scope>NUCLEOTIDE SEQUENCE</scope>
</reference>
<evidence type="ECO:0000256" key="2">
    <source>
        <dbReference type="ARBA" id="ARBA00022723"/>
    </source>
</evidence>
<evidence type="ECO:0000259" key="7">
    <source>
        <dbReference type="PROSITE" id="PS50950"/>
    </source>
</evidence>
<keyword evidence="4" id="KW-0862">Zinc</keyword>
<gene>
    <name evidence="8" type="primary">thap11_1</name>
    <name evidence="9" type="synonym">thap11_0</name>
    <name evidence="9" type="ORF">CM83_54500</name>
    <name evidence="8" type="ORF">CM83_54501</name>
</gene>
<protein>
    <submittedName>
        <fullName evidence="8">THAP domain-containing protein 11</fullName>
    </submittedName>
</protein>
<dbReference type="SMART" id="SM00980">
    <property type="entry name" value="THAP"/>
    <property type="match status" value="1"/>
</dbReference>
<comment type="cofactor">
    <cofactor evidence="1">
        <name>a divalent metal cation</name>
        <dbReference type="ChEBI" id="CHEBI:60240"/>
    </cofactor>
</comment>
<dbReference type="Pfam" id="PF13359">
    <property type="entry name" value="DDE_Tnp_4"/>
    <property type="match status" value="1"/>
</dbReference>
<dbReference type="EMBL" id="GBHO01004603">
    <property type="protein sequence ID" value="JAG39001.1"/>
    <property type="molecule type" value="Transcribed_RNA"/>
</dbReference>
<dbReference type="EMBL" id="GBHO01004602">
    <property type="protein sequence ID" value="JAG39002.1"/>
    <property type="molecule type" value="Transcribed_RNA"/>
</dbReference>
<dbReference type="GO" id="GO:0003677">
    <property type="term" value="F:DNA binding"/>
    <property type="evidence" value="ECO:0007669"/>
    <property type="project" value="UniProtKB-UniRule"/>
</dbReference>
<accession>A0A0A9Z554</accession>
<organism evidence="8">
    <name type="scientific">Lygus hesperus</name>
    <name type="common">Western plant bug</name>
    <dbReference type="NCBI Taxonomy" id="30085"/>
    <lineage>
        <taxon>Eukaryota</taxon>
        <taxon>Metazoa</taxon>
        <taxon>Ecdysozoa</taxon>
        <taxon>Arthropoda</taxon>
        <taxon>Hexapoda</taxon>
        <taxon>Insecta</taxon>
        <taxon>Pterygota</taxon>
        <taxon>Neoptera</taxon>
        <taxon>Paraneoptera</taxon>
        <taxon>Hemiptera</taxon>
        <taxon>Heteroptera</taxon>
        <taxon>Panheteroptera</taxon>
        <taxon>Cimicomorpha</taxon>
        <taxon>Miridae</taxon>
        <taxon>Mirini</taxon>
        <taxon>Lygus</taxon>
    </lineage>
</organism>
<keyword evidence="5 6" id="KW-0238">DNA-binding</keyword>
<keyword evidence="2" id="KW-0479">Metal-binding</keyword>
<sequence>MSSKRISGHLCCVEGCRSKTGKKEPGVHLYRFPGKPHELELKKRWIKAVNRKNDDGSEWQPKNWSRVCSKHFILGKKSNIHDHPSSVPSIFPWTTRISTAEVKAQLEKVKLVLETSRRINDEEDAWDRRRNEAFPEKSTRDVKTQVMMVLDPDDSLELTFFFSRDDKNNAGVQCKIPYHTSLKKKEMVDAGCNPINPRFLCGGFQGFSSIANESQLLATTGLTFEGFGKLTDLFQENLSKTIQNETVVLMFLMKLRLDLSYTVLSVIFRITHITAKVLIVKTMNLLYIKTKDSLSWPGEFTERLKWNMNKEIPFERQFFVGHRIIRFTHCKRKSTTKFLIGVSQNGQIMFKSRGYDETASSEFMTTDCGFLEMLEPQDTVIASAPLELPGNEGGQVLPEILTPPFTDLIHKGRRIGEEGDDFLTMVRHSEVCFRKLKVFKILKHLHDPIYQLLDKCLHVCCVIANLMPTPSVKTCYK</sequence>
<dbReference type="InterPro" id="IPR027805">
    <property type="entry name" value="Transposase_HTH_dom"/>
</dbReference>
<keyword evidence="3 6" id="KW-0863">Zinc-finger</keyword>
<dbReference type="PANTHER" id="PTHR23080">
    <property type="entry name" value="THAP DOMAIN PROTEIN"/>
    <property type="match status" value="1"/>
</dbReference>
<proteinExistence type="predicted"/>
<name>A0A0A9Z554_LYGHE</name>
<evidence type="ECO:0000256" key="4">
    <source>
        <dbReference type="ARBA" id="ARBA00022833"/>
    </source>
</evidence>
<dbReference type="PROSITE" id="PS50950">
    <property type="entry name" value="ZF_THAP"/>
    <property type="match status" value="1"/>
</dbReference>
<evidence type="ECO:0000313" key="8">
    <source>
        <dbReference type="EMBL" id="JAG39001.1"/>
    </source>
</evidence>
<feature type="domain" description="THAP-type" evidence="7">
    <location>
        <begin position="6"/>
        <end position="91"/>
    </location>
</feature>
<dbReference type="Pfam" id="PF13613">
    <property type="entry name" value="HTH_Tnp_4"/>
    <property type="match status" value="1"/>
</dbReference>
<dbReference type="InterPro" id="IPR027806">
    <property type="entry name" value="HARBI1_dom"/>
</dbReference>
<dbReference type="AlphaFoldDB" id="A0A0A9Z554"/>
<dbReference type="PANTHER" id="PTHR23080:SF143">
    <property type="entry name" value="SI:DKEY-56D12.4"/>
    <property type="match status" value="1"/>
</dbReference>